<keyword evidence="2" id="KW-0808">Transferase</keyword>
<accession>A0ABN9WDI2</accession>
<dbReference type="PANTHER" id="PTHR13693:SF3">
    <property type="entry name" value="LD36009P"/>
    <property type="match status" value="1"/>
</dbReference>
<evidence type="ECO:0000256" key="3">
    <source>
        <dbReference type="SAM" id="MobiDB-lite"/>
    </source>
</evidence>
<feature type="non-terminal residue" evidence="5">
    <location>
        <position position="1"/>
    </location>
</feature>
<evidence type="ECO:0000313" key="6">
    <source>
        <dbReference type="Proteomes" id="UP001189429"/>
    </source>
</evidence>
<keyword evidence="6" id="KW-1185">Reference proteome</keyword>
<reference evidence="5" key="1">
    <citation type="submission" date="2023-10" db="EMBL/GenBank/DDBJ databases">
        <authorList>
            <person name="Chen Y."/>
            <person name="Shah S."/>
            <person name="Dougan E. K."/>
            <person name="Thang M."/>
            <person name="Chan C."/>
        </authorList>
    </citation>
    <scope>NUCLEOTIDE SEQUENCE [LARGE SCALE GENOMIC DNA]</scope>
</reference>
<sequence length="448" mass="47876">ASARPPPRGRIATRPLRRCRDGIRGRSAAGGPWPGGPARARGQHRRAGPGRHDRGVLGQAEGGAGAQKTVPRVVGSGQGSHLEIGGRPYLNFCSSHYLGFAEEPRLKKAAQDAIEKYGLGTGYRTLSGTHALHVELEEKLARFKGTEAAVCFSSAYAANASAVQTILGKEDIVVSDQLNHASIIDAVRVAGVQNKFAYAHSDMSDLESKLIAAAELQKKPKSNGEHPLILIITDGVFSMDGDLAKLPKIVELAKKYDALTMVDDAHGEGVLGRGGRGIVNHFGLEGEVDIEIGSLSKAFSVMGGFIAAKQPLIDCYLMQARQRLFSIALTIPDTAALLEAVNMLGESEHLVQKLWGNVAYLRKGFTDLGFDIGHSETPIIPVMLGDEDRAKQFSARLFEEGVFASAICFPMVPRGTARVRVIVSASFSKDDCDAGLAAFEKVAAEVLR</sequence>
<feature type="compositionally biased region" description="Low complexity" evidence="3">
    <location>
        <begin position="25"/>
        <end position="40"/>
    </location>
</feature>
<dbReference type="EMBL" id="CAUYUJ010018538">
    <property type="protein sequence ID" value="CAK0884376.1"/>
    <property type="molecule type" value="Genomic_DNA"/>
</dbReference>
<dbReference type="InterPro" id="IPR050087">
    <property type="entry name" value="AON_synthase_class-II"/>
</dbReference>
<feature type="region of interest" description="Disordered" evidence="3">
    <location>
        <begin position="1"/>
        <end position="67"/>
    </location>
</feature>
<evidence type="ECO:0000256" key="2">
    <source>
        <dbReference type="ARBA" id="ARBA00022679"/>
    </source>
</evidence>
<dbReference type="SUPFAM" id="SSF53383">
    <property type="entry name" value="PLP-dependent transferases"/>
    <property type="match status" value="1"/>
</dbReference>
<organism evidence="5 6">
    <name type="scientific">Prorocentrum cordatum</name>
    <dbReference type="NCBI Taxonomy" id="2364126"/>
    <lineage>
        <taxon>Eukaryota</taxon>
        <taxon>Sar</taxon>
        <taxon>Alveolata</taxon>
        <taxon>Dinophyceae</taxon>
        <taxon>Prorocentrales</taxon>
        <taxon>Prorocentraceae</taxon>
        <taxon>Prorocentrum</taxon>
    </lineage>
</organism>
<feature type="domain" description="Aminotransferase class I/classII large" evidence="4">
    <location>
        <begin position="89"/>
        <end position="438"/>
    </location>
</feature>
<dbReference type="InterPro" id="IPR015424">
    <property type="entry name" value="PyrdxlP-dep_Trfase"/>
</dbReference>
<evidence type="ECO:0000313" key="5">
    <source>
        <dbReference type="EMBL" id="CAK0884376.1"/>
    </source>
</evidence>
<dbReference type="PANTHER" id="PTHR13693">
    <property type="entry name" value="CLASS II AMINOTRANSFERASE/8-AMINO-7-OXONONANOATE SYNTHASE"/>
    <property type="match status" value="1"/>
</dbReference>
<dbReference type="Proteomes" id="UP001189429">
    <property type="component" value="Unassembled WGS sequence"/>
</dbReference>
<protein>
    <recommendedName>
        <fullName evidence="4">Aminotransferase class I/classII large domain-containing protein</fullName>
    </recommendedName>
</protein>
<dbReference type="Gene3D" id="3.90.1150.10">
    <property type="entry name" value="Aspartate Aminotransferase, domain 1"/>
    <property type="match status" value="1"/>
</dbReference>
<evidence type="ECO:0000256" key="1">
    <source>
        <dbReference type="ARBA" id="ARBA00001933"/>
    </source>
</evidence>
<gene>
    <name evidence="5" type="ORF">PCOR1329_LOCUS66340</name>
</gene>
<dbReference type="Gene3D" id="3.40.640.10">
    <property type="entry name" value="Type I PLP-dependent aspartate aminotransferase-like (Major domain)"/>
    <property type="match status" value="1"/>
</dbReference>
<evidence type="ECO:0000259" key="4">
    <source>
        <dbReference type="Pfam" id="PF00155"/>
    </source>
</evidence>
<dbReference type="CDD" id="cd06454">
    <property type="entry name" value="KBL_like"/>
    <property type="match status" value="1"/>
</dbReference>
<dbReference type="InterPro" id="IPR015422">
    <property type="entry name" value="PyrdxlP-dep_Trfase_small"/>
</dbReference>
<dbReference type="InterPro" id="IPR004839">
    <property type="entry name" value="Aminotransferase_I/II_large"/>
</dbReference>
<name>A0ABN9WDI2_9DINO</name>
<proteinExistence type="predicted"/>
<dbReference type="Pfam" id="PF00155">
    <property type="entry name" value="Aminotran_1_2"/>
    <property type="match status" value="1"/>
</dbReference>
<comment type="cofactor">
    <cofactor evidence="1">
        <name>pyridoxal 5'-phosphate</name>
        <dbReference type="ChEBI" id="CHEBI:597326"/>
    </cofactor>
</comment>
<comment type="caution">
    <text evidence="5">The sequence shown here is derived from an EMBL/GenBank/DDBJ whole genome shotgun (WGS) entry which is preliminary data.</text>
</comment>
<dbReference type="InterPro" id="IPR015421">
    <property type="entry name" value="PyrdxlP-dep_Trfase_major"/>
</dbReference>